<gene>
    <name evidence="2" type="ORF">HICCMSTLAB_LOCUS3146</name>
</gene>
<feature type="domain" description="CRAL-TRIO" evidence="1">
    <location>
        <begin position="101"/>
        <end position="261"/>
    </location>
</feature>
<dbReference type="SUPFAM" id="SSF46938">
    <property type="entry name" value="CRAL/TRIO N-terminal domain"/>
    <property type="match status" value="4"/>
</dbReference>
<dbReference type="SUPFAM" id="SSF52087">
    <property type="entry name" value="CRAL/TRIO domain"/>
    <property type="match status" value="4"/>
</dbReference>
<dbReference type="PANTHER" id="PTHR10174:SF166">
    <property type="entry name" value="LD40136P"/>
    <property type="match status" value="1"/>
</dbReference>
<evidence type="ECO:0000313" key="2">
    <source>
        <dbReference type="EMBL" id="CAG5080938.1"/>
    </source>
</evidence>
<dbReference type="Gene3D" id="1.10.8.20">
    <property type="entry name" value="N-terminal domain of phosphatidylinositol transfer protein sec14p"/>
    <property type="match status" value="4"/>
</dbReference>
<organism evidence="2 3">
    <name type="scientific">Cotesia congregata</name>
    <name type="common">Parasitoid wasp</name>
    <name type="synonym">Apanteles congregatus</name>
    <dbReference type="NCBI Taxonomy" id="51543"/>
    <lineage>
        <taxon>Eukaryota</taxon>
        <taxon>Metazoa</taxon>
        <taxon>Ecdysozoa</taxon>
        <taxon>Arthropoda</taxon>
        <taxon>Hexapoda</taxon>
        <taxon>Insecta</taxon>
        <taxon>Pterygota</taxon>
        <taxon>Neoptera</taxon>
        <taxon>Endopterygota</taxon>
        <taxon>Hymenoptera</taxon>
        <taxon>Apocrita</taxon>
        <taxon>Ichneumonoidea</taxon>
        <taxon>Braconidae</taxon>
        <taxon>Microgastrinae</taxon>
        <taxon>Cotesia</taxon>
    </lineage>
</organism>
<feature type="domain" description="CRAL-TRIO" evidence="1">
    <location>
        <begin position="732"/>
        <end position="845"/>
    </location>
</feature>
<dbReference type="InterPro" id="IPR001251">
    <property type="entry name" value="CRAL-TRIO_dom"/>
</dbReference>
<dbReference type="PROSITE" id="PS50191">
    <property type="entry name" value="CRAL_TRIO"/>
    <property type="match status" value="4"/>
</dbReference>
<dbReference type="PRINTS" id="PR00180">
    <property type="entry name" value="CRETINALDHBP"/>
</dbReference>
<dbReference type="InterPro" id="IPR036865">
    <property type="entry name" value="CRAL-TRIO_dom_sf"/>
</dbReference>
<dbReference type="PANTHER" id="PTHR10174">
    <property type="entry name" value="ALPHA-TOCOPHEROL TRANSFER PROTEIN-RELATED"/>
    <property type="match status" value="1"/>
</dbReference>
<dbReference type="InterPro" id="IPR036273">
    <property type="entry name" value="CRAL/TRIO_N_dom_sf"/>
</dbReference>
<dbReference type="SMART" id="SM00516">
    <property type="entry name" value="SEC14"/>
    <property type="match status" value="4"/>
</dbReference>
<proteinExistence type="predicted"/>
<dbReference type="Pfam" id="PF00650">
    <property type="entry name" value="CRAL_TRIO"/>
    <property type="match status" value="4"/>
</dbReference>
<accession>A0A8J2H767</accession>
<evidence type="ECO:0000313" key="3">
    <source>
        <dbReference type="Proteomes" id="UP000786811"/>
    </source>
</evidence>
<dbReference type="InterPro" id="IPR011074">
    <property type="entry name" value="CRAL/TRIO_N_dom"/>
</dbReference>
<evidence type="ECO:0000259" key="1">
    <source>
        <dbReference type="PROSITE" id="PS50191"/>
    </source>
</evidence>
<protein>
    <submittedName>
        <fullName evidence="2">Similar to Clvs1: Clavesin-1 (Rattus norvegicus)</fullName>
    </submittedName>
</protein>
<dbReference type="CDD" id="cd00170">
    <property type="entry name" value="SEC14"/>
    <property type="match status" value="4"/>
</dbReference>
<name>A0A8J2H767_COTCN</name>
<dbReference type="Gene3D" id="1.20.5.1200">
    <property type="entry name" value="Alpha-tocopherol transfer"/>
    <property type="match status" value="2"/>
</dbReference>
<dbReference type="EMBL" id="CAJNRD030001118">
    <property type="protein sequence ID" value="CAG5080938.1"/>
    <property type="molecule type" value="Genomic_DNA"/>
</dbReference>
<keyword evidence="3" id="KW-1185">Reference proteome</keyword>
<dbReference type="GO" id="GO:1902936">
    <property type="term" value="F:phosphatidylinositol bisphosphate binding"/>
    <property type="evidence" value="ECO:0007669"/>
    <property type="project" value="TreeGrafter"/>
</dbReference>
<dbReference type="SMART" id="SM01100">
    <property type="entry name" value="CRAL_TRIO_N"/>
    <property type="match status" value="4"/>
</dbReference>
<dbReference type="Gene3D" id="3.40.525.10">
    <property type="entry name" value="CRAL-TRIO lipid binding domain"/>
    <property type="match status" value="4"/>
</dbReference>
<feature type="domain" description="CRAL-TRIO" evidence="1">
    <location>
        <begin position="959"/>
        <end position="1123"/>
    </location>
</feature>
<sequence length="1174" mass="136596">MGMGNEFDYKCGLSEDLQTVAFEELREDENVRSQALEQFRSWILKHPSIKHCRTDPIFLLRFLRTKKFSLPMAQEMLERYLTIRQLYSDWFQNLDINDPDMEAIIDNGYIVPLLEKDEQGRQVILTCAGRFDPYKYTSAQMVRAHSLVSEVLMDDEENQVRGYTHVNDESGLTMGHVSAFSLTDIRNLLRWIQSSTPMRHKQTHFINIPNYATKVIDFALSLLNDKLRARIMVHTSMEDLKEAINPKILPKEYGGSVPLADMIAVFKKKLREKRDEIKALDDMYIEVSPKDTCSSVSDGLCGISDYKCTLSKETQAIALAELREDENMRNQSLEQFRAWILKHPSIKHCRTDPEFLLRFLRTNKFSLLMAQDMLKRYLQARQLSSDWFQNLDIDDPAVEAIIDSGFIFPLPEKDQYGRRVIMSCIGQFDPHKYTGSQMMRAQTLAFEAVIGDEENQVRGYTYVYDFSGLTMSHLSLFSLTEIRKVVNWIQNGIPMQQKMAYLFNVPKNATKVIDFSMSLLNDKFKDSIAVYKNMEKLKKVIDPKILPKEYGGDVPIADMIAAFKKKLREKREELKALDDMHIEISPEERKSLLTDISEGMVVQSEINYKCTLSKETQKIALEELREDENIRNQALEQFRDWILKHPSIKRCRTDPGFLLRFLRTKKFSLPIAQSMLERYLHARQLSSEWFQNLDINDPVMEAIIDNGYVVPLLEKDQYGRTVVLTRNVHTLAFETLISDEENQVRGYAYIYDNAGVTMSHVSMLSFTEIRNILSWVQNGIPMRHKMSILVNVPNYAIKVIEFCVSLFTNKHRERITICTDVEELKKKFDPKILPKEYGGDVPLADMVAAFKEKLREKREELIALDDMYIEVSQKNTKENQAIALAELREDENIRNQSLEQFRAWILKHPSIKRCRTDSLFLLRFLRTKKFSLPMAQDMLVRYLQAKQLYPEWFKNLNLDDPIMQGIIDSGFVIPSLEKDKQGRQVLFSFHNRIDPSLYGSKEITRLFALTFEMFMDDEENQVRGYKHVAEASGVSLAHMTAWSLTDIRILFRWLQNSTPMRHREMCFIGMPSFAFKVFEFVLSLMSEKLRSRTSIFKNIKDFKKTIDPKILPKEYGGTVPLADMLAVYKEKLRKKNEEIKALDDMYIEISPKEKSLISDNFGGVSGSFRKLEID</sequence>
<reference evidence="2" key="1">
    <citation type="submission" date="2021-04" db="EMBL/GenBank/DDBJ databases">
        <authorList>
            <person name="Chebbi M.A.C M."/>
        </authorList>
    </citation>
    <scope>NUCLEOTIDE SEQUENCE</scope>
</reference>
<dbReference type="AlphaFoldDB" id="A0A8J2H767"/>
<feature type="domain" description="CRAL-TRIO" evidence="1">
    <location>
        <begin position="395"/>
        <end position="558"/>
    </location>
</feature>
<dbReference type="OrthoDB" id="1434354at2759"/>
<dbReference type="GO" id="GO:0016020">
    <property type="term" value="C:membrane"/>
    <property type="evidence" value="ECO:0007669"/>
    <property type="project" value="TreeGrafter"/>
</dbReference>
<comment type="caution">
    <text evidence="2">The sequence shown here is derived from an EMBL/GenBank/DDBJ whole genome shotgun (WGS) entry which is preliminary data.</text>
</comment>
<dbReference type="Proteomes" id="UP000786811">
    <property type="component" value="Unassembled WGS sequence"/>
</dbReference>